<comment type="caution">
    <text evidence="3">The sequence shown here is derived from an EMBL/GenBank/DDBJ whole genome shotgun (WGS) entry which is preliminary data.</text>
</comment>
<protein>
    <submittedName>
        <fullName evidence="3">Amidase</fullName>
    </submittedName>
</protein>
<sequence>MSQPHELTALEQWQALQQGELSPVELTEHYLSRIEAINPAVGAFVTVTADAARARAAHVEQRVPRSAPIWGLPFGDKDLQERAGVPARAGSRLMADYVPTRSDDLVQALDTAGGVSLGTTTTPEFGLSSYSENLAGPASRNPWNRTLGTGGSSGGAAAAVASRLLPFAPGSDGGGSVRIPAAACGLVGIKPSRGRVPAASGVDKLAGLPVAGTLARTVADAALLLDAMIAPRDGHPDHHFALRAPGDEVPLLAAAVRGEGRFQLGVMTTTAWDDDYKIDIAPEARAALDVAVNAFAAMHHGLEETALEPDASYAPAFRTVWQAGAASIPAETDEQLALLEPLTRYLLQRGRELSARDLGEALTALSAYERSFIRQLSRFDAVLTPTLALTPRPLGWYDQSDLERNFEQQVQYTPFTSMVNVAGLPAITLPVYQTAAGQTDAGLPMGVQLIGRPGGEATLFALGAQLERRIRWQDRVAPEPLHSPRA</sequence>
<evidence type="ECO:0000313" key="4">
    <source>
        <dbReference type="Proteomes" id="UP000297447"/>
    </source>
</evidence>
<dbReference type="InterPro" id="IPR036928">
    <property type="entry name" value="AS_sf"/>
</dbReference>
<dbReference type="SUPFAM" id="SSF75304">
    <property type="entry name" value="Amidase signature (AS) enzymes"/>
    <property type="match status" value="1"/>
</dbReference>
<dbReference type="Proteomes" id="UP000297447">
    <property type="component" value="Unassembled WGS sequence"/>
</dbReference>
<comment type="similarity">
    <text evidence="1">Belongs to the amidase family.</text>
</comment>
<evidence type="ECO:0000259" key="2">
    <source>
        <dbReference type="Pfam" id="PF01425"/>
    </source>
</evidence>
<dbReference type="RefSeq" id="WP_134519979.1">
    <property type="nucleotide sequence ID" value="NZ_SOHE01000053.1"/>
</dbReference>
<dbReference type="AlphaFoldDB" id="A0A4V3IQW9"/>
<reference evidence="3 4" key="1">
    <citation type="submission" date="2019-03" db="EMBL/GenBank/DDBJ databases">
        <title>Genomics of glacier-inhabiting Cryobacterium strains.</title>
        <authorList>
            <person name="Liu Q."/>
            <person name="Xin Y.-H."/>
        </authorList>
    </citation>
    <scope>NUCLEOTIDE SEQUENCE [LARGE SCALE GENOMIC DNA]</scope>
    <source>
        <strain evidence="3 4">Hh14</strain>
    </source>
</reference>
<evidence type="ECO:0000256" key="1">
    <source>
        <dbReference type="ARBA" id="ARBA00009199"/>
    </source>
</evidence>
<dbReference type="InterPro" id="IPR000120">
    <property type="entry name" value="Amidase"/>
</dbReference>
<dbReference type="Gene3D" id="3.90.1300.10">
    <property type="entry name" value="Amidase signature (AS) domain"/>
    <property type="match status" value="1"/>
</dbReference>
<dbReference type="InterPro" id="IPR020556">
    <property type="entry name" value="Amidase_CS"/>
</dbReference>
<keyword evidence="4" id="KW-1185">Reference proteome</keyword>
<dbReference type="PANTHER" id="PTHR11895:SF7">
    <property type="entry name" value="GLUTAMYL-TRNA(GLN) AMIDOTRANSFERASE SUBUNIT A, MITOCHONDRIAL"/>
    <property type="match status" value="1"/>
</dbReference>
<dbReference type="EMBL" id="SOHE01000053">
    <property type="protein sequence ID" value="TFD48954.1"/>
    <property type="molecule type" value="Genomic_DNA"/>
</dbReference>
<dbReference type="PANTHER" id="PTHR11895">
    <property type="entry name" value="TRANSAMIDASE"/>
    <property type="match status" value="1"/>
</dbReference>
<accession>A0A4V3IQW9</accession>
<dbReference type="GO" id="GO:0003824">
    <property type="term" value="F:catalytic activity"/>
    <property type="evidence" value="ECO:0007669"/>
    <property type="project" value="InterPro"/>
</dbReference>
<dbReference type="PROSITE" id="PS00571">
    <property type="entry name" value="AMIDASES"/>
    <property type="match status" value="1"/>
</dbReference>
<dbReference type="InterPro" id="IPR023631">
    <property type="entry name" value="Amidase_dom"/>
</dbReference>
<proteinExistence type="inferred from homology"/>
<dbReference type="Pfam" id="PF01425">
    <property type="entry name" value="Amidase"/>
    <property type="match status" value="1"/>
</dbReference>
<evidence type="ECO:0000313" key="3">
    <source>
        <dbReference type="EMBL" id="TFD48954.1"/>
    </source>
</evidence>
<organism evidence="3 4">
    <name type="scientific">Cryobacterium frigoriphilum</name>
    <dbReference type="NCBI Taxonomy" id="1259150"/>
    <lineage>
        <taxon>Bacteria</taxon>
        <taxon>Bacillati</taxon>
        <taxon>Actinomycetota</taxon>
        <taxon>Actinomycetes</taxon>
        <taxon>Micrococcales</taxon>
        <taxon>Microbacteriaceae</taxon>
        <taxon>Cryobacterium</taxon>
    </lineage>
</organism>
<dbReference type="OrthoDB" id="5175573at2"/>
<gene>
    <name evidence="3" type="ORF">E3T55_13020</name>
</gene>
<name>A0A4V3IQW9_9MICO</name>
<feature type="domain" description="Amidase" evidence="2">
    <location>
        <begin position="25"/>
        <end position="459"/>
    </location>
</feature>